<evidence type="ECO:0000313" key="1">
    <source>
        <dbReference type="EMBL" id="GAA2483766.1"/>
    </source>
</evidence>
<evidence type="ECO:0000313" key="2">
    <source>
        <dbReference type="Proteomes" id="UP001501777"/>
    </source>
</evidence>
<name>A0ABN3LJ92_STRLO</name>
<dbReference type="Proteomes" id="UP001501777">
    <property type="component" value="Unassembled WGS sequence"/>
</dbReference>
<comment type="caution">
    <text evidence="1">The sequence shown here is derived from an EMBL/GenBank/DDBJ whole genome shotgun (WGS) entry which is preliminary data.</text>
</comment>
<protein>
    <submittedName>
        <fullName evidence="1">Uncharacterized protein</fullName>
    </submittedName>
</protein>
<proteinExistence type="predicted"/>
<sequence length="133" mass="15401">MREYEQTPYLIQRREGPDAATRARISERLSADAARRRYHETVLSLDSPVVAESYKHLLNRTRRQVGPYRSDAWKSPVIASDEEVAGSPTYAYDNEAEWELCLMAMRRELSAFASLRRRATRRRLASLMASRIP</sequence>
<accession>A0ABN3LJ92</accession>
<organism evidence="1 2">
    <name type="scientific">Streptomyces longisporus</name>
    <dbReference type="NCBI Taxonomy" id="1948"/>
    <lineage>
        <taxon>Bacteria</taxon>
        <taxon>Bacillati</taxon>
        <taxon>Actinomycetota</taxon>
        <taxon>Actinomycetes</taxon>
        <taxon>Kitasatosporales</taxon>
        <taxon>Streptomycetaceae</taxon>
        <taxon>Streptomyces</taxon>
    </lineage>
</organism>
<reference evidence="1 2" key="1">
    <citation type="journal article" date="2019" name="Int. J. Syst. Evol. Microbiol.">
        <title>The Global Catalogue of Microorganisms (GCM) 10K type strain sequencing project: providing services to taxonomists for standard genome sequencing and annotation.</title>
        <authorList>
            <consortium name="The Broad Institute Genomics Platform"/>
            <consortium name="The Broad Institute Genome Sequencing Center for Infectious Disease"/>
            <person name="Wu L."/>
            <person name="Ma J."/>
        </authorList>
    </citation>
    <scope>NUCLEOTIDE SEQUENCE [LARGE SCALE GENOMIC DNA]</scope>
    <source>
        <strain evidence="1 2">JCM 4395</strain>
    </source>
</reference>
<dbReference type="EMBL" id="BAAASG010000006">
    <property type="protein sequence ID" value="GAA2483766.1"/>
    <property type="molecule type" value="Genomic_DNA"/>
</dbReference>
<gene>
    <name evidence="1" type="ORF">GCM10010276_21690</name>
</gene>
<keyword evidence="2" id="KW-1185">Reference proteome</keyword>